<dbReference type="InterPro" id="IPR036188">
    <property type="entry name" value="FAD/NAD-bd_sf"/>
</dbReference>
<dbReference type="InParanoid" id="A0A1Y2DHG5"/>
<comment type="caution">
    <text evidence="3">The sequence shown here is derived from an EMBL/GenBank/DDBJ whole genome shotgun (WGS) entry which is preliminary data.</text>
</comment>
<sequence length="470" mass="50715">MGASSSDNVPNATNGDAPVTSSALPVASGGNTSFWRKNLHELDDLRSTEILPETSDVVIVGGGYAGVATAYHLLELGSTASITLVEARGACSGATGRNGGHMRPDLYGHIPKYIKRFGLEIGSSLAEFEIAHVQAIKAVVEKEKIDCEFTLTRTTDVWCDQDAADRAKAVYEMMVGHGLKYMDDVHFTYGQKAAEGVSGIKNAKACTTYTAGTMFPYKFILHLVGLLHKRGLNIQTHTPVTSVTPNEDGSWTVSTPRGHIKAGKVVHATNAYTKALLPEYAKNIVPCKGICCHIAVPQGSTPPHVQNSFIIRESGNPSVLSYLVPRGDGGIVVGGASSIFRPHLEQWYDNIDDTVLIESAKDYYESFMQKNFRGWEDSGARVTDIWTGVMGYSWDSNPHVGHVPGKEGQLIISGFNGHGMPIIWLAAKGLAEMIVRGKGFEETGMPLLLKTTKERIERAQKGPEGGDILA</sequence>
<dbReference type="GeneID" id="63773951"/>
<feature type="region of interest" description="Disordered" evidence="1">
    <location>
        <begin position="1"/>
        <end position="25"/>
    </location>
</feature>
<proteinExistence type="predicted"/>
<dbReference type="Proteomes" id="UP000193689">
    <property type="component" value="Unassembled WGS sequence"/>
</dbReference>
<feature type="domain" description="FAD dependent oxidoreductase" evidence="2">
    <location>
        <begin position="56"/>
        <end position="433"/>
    </location>
</feature>
<dbReference type="Pfam" id="PF01266">
    <property type="entry name" value="DAO"/>
    <property type="match status" value="1"/>
</dbReference>
<dbReference type="AlphaFoldDB" id="A0A1Y2DHG5"/>
<dbReference type="PANTHER" id="PTHR13847">
    <property type="entry name" value="SARCOSINE DEHYDROGENASE-RELATED"/>
    <property type="match status" value="1"/>
</dbReference>
<dbReference type="SUPFAM" id="SSF51905">
    <property type="entry name" value="FAD/NAD(P)-binding domain"/>
    <property type="match status" value="1"/>
</dbReference>
<dbReference type="EMBL" id="MCFJ01000016">
    <property type="protein sequence ID" value="ORY58576.1"/>
    <property type="molecule type" value="Genomic_DNA"/>
</dbReference>
<dbReference type="OrthoDB" id="429143at2759"/>
<accession>A0A1Y2DHG5</accession>
<dbReference type="InterPro" id="IPR006076">
    <property type="entry name" value="FAD-dep_OxRdtase"/>
</dbReference>
<organism evidence="3 4">
    <name type="scientific">Pseudomassariella vexata</name>
    <dbReference type="NCBI Taxonomy" id="1141098"/>
    <lineage>
        <taxon>Eukaryota</taxon>
        <taxon>Fungi</taxon>
        <taxon>Dikarya</taxon>
        <taxon>Ascomycota</taxon>
        <taxon>Pezizomycotina</taxon>
        <taxon>Sordariomycetes</taxon>
        <taxon>Xylariomycetidae</taxon>
        <taxon>Amphisphaeriales</taxon>
        <taxon>Pseudomassariaceae</taxon>
        <taxon>Pseudomassariella</taxon>
    </lineage>
</organism>
<dbReference type="Gene3D" id="3.30.9.10">
    <property type="entry name" value="D-Amino Acid Oxidase, subunit A, domain 2"/>
    <property type="match status" value="1"/>
</dbReference>
<evidence type="ECO:0000256" key="1">
    <source>
        <dbReference type="SAM" id="MobiDB-lite"/>
    </source>
</evidence>
<evidence type="ECO:0000313" key="3">
    <source>
        <dbReference type="EMBL" id="ORY58576.1"/>
    </source>
</evidence>
<evidence type="ECO:0000259" key="2">
    <source>
        <dbReference type="Pfam" id="PF01266"/>
    </source>
</evidence>
<dbReference type="GO" id="GO:0005737">
    <property type="term" value="C:cytoplasm"/>
    <property type="evidence" value="ECO:0007669"/>
    <property type="project" value="TreeGrafter"/>
</dbReference>
<dbReference type="STRING" id="1141098.A0A1Y2DHG5"/>
<name>A0A1Y2DHG5_9PEZI</name>
<dbReference type="PANTHER" id="PTHR13847:SF279">
    <property type="entry name" value="FAD DEPENDENT OXIDOREDUCTASE DOMAIN-CONTAINING PROTEIN-RELATED"/>
    <property type="match status" value="1"/>
</dbReference>
<dbReference type="RefSeq" id="XP_040711493.1">
    <property type="nucleotide sequence ID" value="XM_040857739.1"/>
</dbReference>
<dbReference type="Gene3D" id="3.50.50.60">
    <property type="entry name" value="FAD/NAD(P)-binding domain"/>
    <property type="match status" value="1"/>
</dbReference>
<keyword evidence="4" id="KW-1185">Reference proteome</keyword>
<evidence type="ECO:0000313" key="4">
    <source>
        <dbReference type="Proteomes" id="UP000193689"/>
    </source>
</evidence>
<protein>
    <submittedName>
        <fullName evidence="3">FAD dependent oxidoreductase superfamily</fullName>
    </submittedName>
</protein>
<reference evidence="3 4" key="1">
    <citation type="submission" date="2016-07" db="EMBL/GenBank/DDBJ databases">
        <title>Pervasive Adenine N6-methylation of Active Genes in Fungi.</title>
        <authorList>
            <consortium name="DOE Joint Genome Institute"/>
            <person name="Mondo S.J."/>
            <person name="Dannebaum R.O."/>
            <person name="Kuo R.C."/>
            <person name="Labutti K."/>
            <person name="Haridas S."/>
            <person name="Kuo A."/>
            <person name="Salamov A."/>
            <person name="Ahrendt S.R."/>
            <person name="Lipzen A."/>
            <person name="Sullivan W."/>
            <person name="Andreopoulos W.B."/>
            <person name="Clum A."/>
            <person name="Lindquist E."/>
            <person name="Daum C."/>
            <person name="Ramamoorthy G.K."/>
            <person name="Gryganskyi A."/>
            <person name="Culley D."/>
            <person name="Magnuson J.K."/>
            <person name="James T.Y."/>
            <person name="O'Malley M.A."/>
            <person name="Stajich J.E."/>
            <person name="Spatafora J.W."/>
            <person name="Visel A."/>
            <person name="Grigoriev I.V."/>
        </authorList>
    </citation>
    <scope>NUCLEOTIDE SEQUENCE [LARGE SCALE GENOMIC DNA]</scope>
    <source>
        <strain evidence="3 4">CBS 129021</strain>
    </source>
</reference>
<gene>
    <name evidence="3" type="ORF">BCR38DRAFT_400380</name>
</gene>